<evidence type="ECO:0000259" key="4">
    <source>
        <dbReference type="Pfam" id="PF26514"/>
    </source>
</evidence>
<dbReference type="PROSITE" id="PS51257">
    <property type="entry name" value="PROKAR_LIPOPROTEIN"/>
    <property type="match status" value="1"/>
</dbReference>
<dbReference type="RefSeq" id="WP_062420513.1">
    <property type="nucleotide sequence ID" value="NZ_BBYA01000002.1"/>
</dbReference>
<reference evidence="5 6" key="1">
    <citation type="submission" date="2015-07" db="EMBL/GenBank/DDBJ databases">
        <title>Genome sequence of Leptolinea tardivitalis DSM 16556.</title>
        <authorList>
            <person name="Hemp J."/>
            <person name="Ward L.M."/>
            <person name="Pace L.A."/>
            <person name="Fischer W.W."/>
        </authorList>
    </citation>
    <scope>NUCLEOTIDE SEQUENCE [LARGE SCALE GENOMIC DNA]</scope>
    <source>
        <strain evidence="5 6">YMTK-2</strain>
    </source>
</reference>
<feature type="chain" id="PRO_5006132725" description="DUF8173 domain-containing protein" evidence="3">
    <location>
        <begin position="29"/>
        <end position="395"/>
    </location>
</feature>
<gene>
    <name evidence="5" type="ORF">ADM99_10565</name>
</gene>
<keyword evidence="2" id="KW-1133">Transmembrane helix</keyword>
<dbReference type="STRING" id="229920.ADM99_10565"/>
<dbReference type="AlphaFoldDB" id="A0A0P6WYU6"/>
<feature type="domain" description="DUF8173" evidence="4">
    <location>
        <begin position="160"/>
        <end position="302"/>
    </location>
</feature>
<protein>
    <recommendedName>
        <fullName evidence="4">DUF8173 domain-containing protein</fullName>
    </recommendedName>
</protein>
<keyword evidence="6" id="KW-1185">Reference proteome</keyword>
<feature type="signal peptide" evidence="3">
    <location>
        <begin position="1"/>
        <end position="28"/>
    </location>
</feature>
<dbReference type="Proteomes" id="UP000050430">
    <property type="component" value="Unassembled WGS sequence"/>
</dbReference>
<feature type="transmembrane region" description="Helical" evidence="2">
    <location>
        <begin position="159"/>
        <end position="176"/>
    </location>
</feature>
<name>A0A0P6WYU6_9CHLR</name>
<feature type="transmembrane region" description="Helical" evidence="2">
    <location>
        <begin position="223"/>
        <end position="244"/>
    </location>
</feature>
<keyword evidence="3" id="KW-0732">Signal</keyword>
<evidence type="ECO:0000256" key="1">
    <source>
        <dbReference type="SAM" id="MobiDB-lite"/>
    </source>
</evidence>
<feature type="transmembrane region" description="Helical" evidence="2">
    <location>
        <begin position="197"/>
        <end position="217"/>
    </location>
</feature>
<dbReference type="EMBL" id="LGCK01000010">
    <property type="protein sequence ID" value="KPL71852.1"/>
    <property type="molecule type" value="Genomic_DNA"/>
</dbReference>
<feature type="transmembrane region" description="Helical" evidence="2">
    <location>
        <begin position="284"/>
        <end position="304"/>
    </location>
</feature>
<organism evidence="5 6">
    <name type="scientific">Leptolinea tardivitalis</name>
    <dbReference type="NCBI Taxonomy" id="229920"/>
    <lineage>
        <taxon>Bacteria</taxon>
        <taxon>Bacillati</taxon>
        <taxon>Chloroflexota</taxon>
        <taxon>Anaerolineae</taxon>
        <taxon>Anaerolineales</taxon>
        <taxon>Anaerolineaceae</taxon>
        <taxon>Leptolinea</taxon>
    </lineage>
</organism>
<dbReference type="Pfam" id="PF26514">
    <property type="entry name" value="DUF8173"/>
    <property type="match status" value="1"/>
</dbReference>
<proteinExistence type="predicted"/>
<feature type="transmembrane region" description="Helical" evidence="2">
    <location>
        <begin position="256"/>
        <end position="278"/>
    </location>
</feature>
<evidence type="ECO:0000313" key="6">
    <source>
        <dbReference type="Proteomes" id="UP000050430"/>
    </source>
</evidence>
<dbReference type="OrthoDB" id="165084at2"/>
<evidence type="ECO:0000313" key="5">
    <source>
        <dbReference type="EMBL" id="KPL71852.1"/>
    </source>
</evidence>
<sequence>MNKKLRLMFGIAFVVLLFALFTSGCASSSNDGDKFIMGGTYRLSKGETINGNLSIFGGAVSLDEGSTVNGDVTVIGGSVIAAGTINGGINGLGGSITLDDTAVVQGDVSTVAASVNKSDSAVIQGKFITQSESGVEIPDVPKVAVPAIVKPFSDAMGSLLRSLVIALLAVLVMLFAPRQTNNVTKAIEDSPVAGGAIGLLTWILFPFVIIILAITLILIPLSLIAIVIFGLGVILGWIAVGQLLGDRIASLFKSTWAPAVSAGVGTFFLSILSSLLGAIPCVGWVIPVIIALVATGGVVMSAFGTRNIQKPGGRPTIQVEVPPASPIPPANPFQSQYVASASPQKSVDVVDSTFVSETNTASEVPPAEDSVKPEKKVKSRSQKSGEENQSEKKID</sequence>
<keyword evidence="2" id="KW-0472">Membrane</keyword>
<comment type="caution">
    <text evidence="5">The sequence shown here is derived from an EMBL/GenBank/DDBJ whole genome shotgun (WGS) entry which is preliminary data.</text>
</comment>
<feature type="region of interest" description="Disordered" evidence="1">
    <location>
        <begin position="357"/>
        <end position="395"/>
    </location>
</feature>
<evidence type="ECO:0000256" key="3">
    <source>
        <dbReference type="SAM" id="SignalP"/>
    </source>
</evidence>
<dbReference type="InterPro" id="IPR058486">
    <property type="entry name" value="DUF8173"/>
</dbReference>
<evidence type="ECO:0000256" key="2">
    <source>
        <dbReference type="SAM" id="Phobius"/>
    </source>
</evidence>
<feature type="compositionally biased region" description="Basic and acidic residues" evidence="1">
    <location>
        <begin position="383"/>
        <end position="395"/>
    </location>
</feature>
<accession>A0A0P6WYU6</accession>
<keyword evidence="2" id="KW-0812">Transmembrane</keyword>